<accession>A0ABP6N042</accession>
<comment type="caution">
    <text evidence="1">The sequence shown here is derived from an EMBL/GenBank/DDBJ whole genome shotgun (WGS) entry which is preliminary data.</text>
</comment>
<organism evidence="1 2">
    <name type="scientific">Streptomyces rectiviolaceus</name>
    <dbReference type="NCBI Taxonomy" id="332591"/>
    <lineage>
        <taxon>Bacteria</taxon>
        <taxon>Bacillati</taxon>
        <taxon>Actinomycetota</taxon>
        <taxon>Actinomycetes</taxon>
        <taxon>Kitasatosporales</taxon>
        <taxon>Streptomycetaceae</taxon>
        <taxon>Streptomyces</taxon>
    </lineage>
</organism>
<evidence type="ECO:0000313" key="1">
    <source>
        <dbReference type="EMBL" id="GAA3130593.1"/>
    </source>
</evidence>
<keyword evidence="2" id="KW-1185">Reference proteome</keyword>
<proteinExistence type="predicted"/>
<reference evidence="2" key="1">
    <citation type="journal article" date="2019" name="Int. J. Syst. Evol. Microbiol.">
        <title>The Global Catalogue of Microorganisms (GCM) 10K type strain sequencing project: providing services to taxonomists for standard genome sequencing and annotation.</title>
        <authorList>
            <consortium name="The Broad Institute Genomics Platform"/>
            <consortium name="The Broad Institute Genome Sequencing Center for Infectious Disease"/>
            <person name="Wu L."/>
            <person name="Ma J."/>
        </authorList>
    </citation>
    <scope>NUCLEOTIDE SEQUENCE [LARGE SCALE GENOMIC DNA]</scope>
    <source>
        <strain evidence="2">JCM 9092</strain>
    </source>
</reference>
<evidence type="ECO:0008006" key="3">
    <source>
        <dbReference type="Google" id="ProtNLM"/>
    </source>
</evidence>
<protein>
    <recommendedName>
        <fullName evidence="3">Transposase</fullName>
    </recommendedName>
</protein>
<dbReference type="EMBL" id="BAAAUG010000123">
    <property type="protein sequence ID" value="GAA3130593.1"/>
    <property type="molecule type" value="Genomic_DNA"/>
</dbReference>
<name>A0ABP6N042_9ACTN</name>
<gene>
    <name evidence="1" type="ORF">GCM10010449_59580</name>
</gene>
<evidence type="ECO:0000313" key="2">
    <source>
        <dbReference type="Proteomes" id="UP001501637"/>
    </source>
</evidence>
<dbReference type="Proteomes" id="UP001501637">
    <property type="component" value="Unassembled WGS sequence"/>
</dbReference>
<sequence>MRVVRQDDTEIQLQGGTRGRHHAHLGLHPADGHVVHARFGEQIRESGLLESVVDRLAQHPLAPVRVCRQVYLPAGSAGFVDGSRLAVVLELDDEGARGAGPRDQVGRPVEDTSRFGHGAVAGDEGGLHVDDDQRLDGLRGMLLLGMGLRGIRAMWLRGMCRWLTHGPPSCRSP</sequence>